<evidence type="ECO:0000313" key="2">
    <source>
        <dbReference type="Proteomes" id="UP000229340"/>
    </source>
</evidence>
<reference evidence="2" key="1">
    <citation type="submission" date="2017-10" db="EMBL/GenBank/DDBJ databases">
        <title>Complete genome sequence of Moraxella osloensis NP7 isolated from human skin.</title>
        <authorList>
            <person name="Lee K."/>
            <person name="Lim J.Y."/>
            <person name="Hwang I."/>
        </authorList>
    </citation>
    <scope>NUCLEOTIDE SEQUENCE [LARGE SCALE GENOMIC DNA]</scope>
    <source>
        <strain evidence="2">NP7</strain>
        <plasmid evidence="2">pnp7-6</plasmid>
    </source>
</reference>
<protein>
    <submittedName>
        <fullName evidence="1">Uncharacterized protein</fullName>
    </submittedName>
</protein>
<dbReference type="EMBL" id="CP024449">
    <property type="protein sequence ID" value="ATR80118.1"/>
    <property type="molecule type" value="Genomic_DNA"/>
</dbReference>
<evidence type="ECO:0000313" key="1">
    <source>
        <dbReference type="EMBL" id="ATR80118.1"/>
    </source>
</evidence>
<dbReference type="Proteomes" id="UP000229340">
    <property type="component" value="Plasmid pNP7-6"/>
</dbReference>
<organism evidence="1 2">
    <name type="scientific">Faucicola osloensis</name>
    <name type="common">Moraxella osloensis</name>
    <dbReference type="NCBI Taxonomy" id="34062"/>
    <lineage>
        <taxon>Bacteria</taxon>
        <taxon>Pseudomonadati</taxon>
        <taxon>Pseudomonadota</taxon>
        <taxon>Gammaproteobacteria</taxon>
        <taxon>Moraxellales</taxon>
        <taxon>Moraxellaceae</taxon>
        <taxon>Faucicola</taxon>
    </lineage>
</organism>
<accession>A0A1B8PND9</accession>
<dbReference type="AlphaFoldDB" id="A0A1B8PND9"/>
<keyword evidence="1" id="KW-0614">Plasmid</keyword>
<name>A0A1B8PND9_FAUOS</name>
<gene>
    <name evidence="1" type="ORF">NP7_12290</name>
</gene>
<proteinExistence type="predicted"/>
<geneLocation type="plasmid" evidence="2">
    <name>pnp7-6</name>
</geneLocation>
<dbReference type="OrthoDB" id="6689183at2"/>
<sequence>MTENRFKKAREQVDFVQDVNSDTQDTIKAVEKVITRNKNEVVIEPNSLTPKQRSRTRHGRNISVPLYVEELEIIEATVGKLSEQHEVSVSNFIRQTLLNRCQEILGQNEYEKLNAVKRNVVK</sequence>
<dbReference type="RefSeq" id="WP_065254061.1">
    <property type="nucleotide sequence ID" value="NZ_CP024449.1"/>
</dbReference>